<evidence type="ECO:0000313" key="2">
    <source>
        <dbReference type="Proteomes" id="UP001162060"/>
    </source>
</evidence>
<dbReference type="GO" id="GO:0003676">
    <property type="term" value="F:nucleic acid binding"/>
    <property type="evidence" value="ECO:0007669"/>
    <property type="project" value="InterPro"/>
</dbReference>
<dbReference type="EMBL" id="CAKLBY020000288">
    <property type="protein sequence ID" value="CAK7943099.1"/>
    <property type="molecule type" value="Genomic_DNA"/>
</dbReference>
<name>A0AAV1V884_9STRA</name>
<dbReference type="InterPro" id="IPR039537">
    <property type="entry name" value="Retrotran_Ty1/copia-like"/>
</dbReference>
<dbReference type="Proteomes" id="UP001162060">
    <property type="component" value="Unassembled WGS sequence"/>
</dbReference>
<evidence type="ECO:0000313" key="1">
    <source>
        <dbReference type="EMBL" id="CAK7943099.1"/>
    </source>
</evidence>
<dbReference type="Gene3D" id="3.30.420.10">
    <property type="entry name" value="Ribonuclease H-like superfamily/Ribonuclease H"/>
    <property type="match status" value="1"/>
</dbReference>
<comment type="caution">
    <text evidence="1">The sequence shown here is derived from an EMBL/GenBank/DDBJ whole genome shotgun (WGS) entry which is preliminary data.</text>
</comment>
<protein>
    <recommendedName>
        <fullName evidence="3">GAG-pre-integrase domain-containing protein</fullName>
    </recommendedName>
</protein>
<sequence length="237" mass="26360">MYVARKDSNQVVAAADLVDGLYWLRTTQRSANATSLSNAVDLHARMGHAPVDVLRRMVTSHMIKDAHIPSKPNGSSVCRGCQEGKMVQKPFPSNRDKRTYNTFEILHFDICGPMEEKSLGGSKYLLLIVDEASGCMKGFCLHSKSESEECIQEVHHDDTDAVQQEGQICATRWSPRGLRRTRSKISTKSKASSNKPRCHTHIKPMELLNARFELSSPSVVACSIMPSWTSASGLKRQ</sequence>
<dbReference type="PANTHER" id="PTHR42648:SF28">
    <property type="entry name" value="TRANSPOSON-ENCODED PROTEIN WITH RIBONUCLEASE H-LIKE AND RETROVIRUS ZINC FINGER-LIKE DOMAINS"/>
    <property type="match status" value="1"/>
</dbReference>
<dbReference type="AlphaFoldDB" id="A0AAV1V884"/>
<proteinExistence type="predicted"/>
<evidence type="ECO:0008006" key="3">
    <source>
        <dbReference type="Google" id="ProtNLM"/>
    </source>
</evidence>
<dbReference type="InterPro" id="IPR036397">
    <property type="entry name" value="RNaseH_sf"/>
</dbReference>
<accession>A0AAV1V884</accession>
<gene>
    <name evidence="1" type="ORF">PM001_LOCUS28249</name>
</gene>
<reference evidence="1" key="1">
    <citation type="submission" date="2024-01" db="EMBL/GenBank/DDBJ databases">
        <authorList>
            <person name="Webb A."/>
        </authorList>
    </citation>
    <scope>NUCLEOTIDE SEQUENCE</scope>
    <source>
        <strain evidence="1">Pm1</strain>
    </source>
</reference>
<dbReference type="PANTHER" id="PTHR42648">
    <property type="entry name" value="TRANSPOSASE, PUTATIVE-RELATED"/>
    <property type="match status" value="1"/>
</dbReference>
<organism evidence="1 2">
    <name type="scientific">Peronospora matthiolae</name>
    <dbReference type="NCBI Taxonomy" id="2874970"/>
    <lineage>
        <taxon>Eukaryota</taxon>
        <taxon>Sar</taxon>
        <taxon>Stramenopiles</taxon>
        <taxon>Oomycota</taxon>
        <taxon>Peronosporomycetes</taxon>
        <taxon>Peronosporales</taxon>
        <taxon>Peronosporaceae</taxon>
        <taxon>Peronospora</taxon>
    </lineage>
</organism>